<name>A0A6N1XCJ8_9BURK</name>
<dbReference type="KEGG" id="aant:HUK68_22230"/>
<sequence>MSDATLSSAASALQPVLFVPHGAGPCFFMDWSPADTWNEMAAFLRGVSATLPARPQAIVLVSGHWLAPGFSVTGSARPGLIYDYSGFPAHTYQLDYPAPGAPELAEQIAALIENAGLRSGIEAERGFDHGVFIPLKVMFPEAEIPVVQLSLRQDLDPAAHIAAGAALAALRAQGVLIIGSGMSFHNMRGYGDARYTAPSQAFDDWLTQAVEAAPQQRNAALSAWSQAPFAHHCHPAGHEEHLLPLMVAAGAAGQDRGRKVYSQQVMKTQLSAFRFG</sequence>
<dbReference type="Pfam" id="PF02900">
    <property type="entry name" value="LigB"/>
    <property type="match status" value="1"/>
</dbReference>
<evidence type="ECO:0000256" key="3">
    <source>
        <dbReference type="ARBA" id="ARBA00022723"/>
    </source>
</evidence>
<comment type="cofactor">
    <cofactor evidence="1">
        <name>Zn(2+)</name>
        <dbReference type="ChEBI" id="CHEBI:29105"/>
    </cofactor>
</comment>
<evidence type="ECO:0000256" key="2">
    <source>
        <dbReference type="ARBA" id="ARBA00007581"/>
    </source>
</evidence>
<dbReference type="PANTHER" id="PTHR30096">
    <property type="entry name" value="4,5-DOPA DIOXYGENASE EXTRADIOL-LIKE PROTEIN"/>
    <property type="match status" value="1"/>
</dbReference>
<protein>
    <submittedName>
        <fullName evidence="7">Dioxygenase</fullName>
    </submittedName>
</protein>
<keyword evidence="7" id="KW-0614">Plasmid</keyword>
<dbReference type="PANTHER" id="PTHR30096:SF0">
    <property type="entry name" value="4,5-DOPA DIOXYGENASE EXTRADIOL-LIKE PROTEIN"/>
    <property type="match status" value="1"/>
</dbReference>
<dbReference type="EMBL" id="CP054841">
    <property type="protein sequence ID" value="QKV55626.1"/>
    <property type="molecule type" value="Genomic_DNA"/>
</dbReference>
<dbReference type="GO" id="GO:0016702">
    <property type="term" value="F:oxidoreductase activity, acting on single donors with incorporation of molecular oxygen, incorporation of two atoms of oxygen"/>
    <property type="evidence" value="ECO:0007669"/>
    <property type="project" value="UniProtKB-ARBA"/>
</dbReference>
<evidence type="ECO:0000313" key="7">
    <source>
        <dbReference type="EMBL" id="QKV55626.1"/>
    </source>
</evidence>
<gene>
    <name evidence="7" type="ORF">HUK68_22230</name>
</gene>
<dbReference type="CDD" id="cd07363">
    <property type="entry name" value="45_DOPA_Dioxygenase"/>
    <property type="match status" value="1"/>
</dbReference>
<accession>A0A6N1XCJ8</accession>
<dbReference type="RefSeq" id="WP_175506412.1">
    <property type="nucleotide sequence ID" value="NZ_CP054841.1"/>
</dbReference>
<keyword evidence="7" id="KW-0223">Dioxygenase</keyword>
<evidence type="ECO:0000256" key="5">
    <source>
        <dbReference type="ARBA" id="ARBA00023002"/>
    </source>
</evidence>
<dbReference type="SUPFAM" id="SSF53213">
    <property type="entry name" value="LigB-like"/>
    <property type="match status" value="1"/>
</dbReference>
<evidence type="ECO:0000256" key="1">
    <source>
        <dbReference type="ARBA" id="ARBA00001947"/>
    </source>
</evidence>
<dbReference type="AlphaFoldDB" id="A0A6N1XCJ8"/>
<dbReference type="InterPro" id="IPR004183">
    <property type="entry name" value="Xdiol_dOase_suB"/>
</dbReference>
<dbReference type="GO" id="GO:0008270">
    <property type="term" value="F:zinc ion binding"/>
    <property type="evidence" value="ECO:0007669"/>
    <property type="project" value="InterPro"/>
</dbReference>
<reference evidence="7 8" key="1">
    <citation type="submission" date="2020-06" db="EMBL/GenBank/DDBJ databases">
        <title>Acidovorax antarctica sp. nov., isolated from Corinth ice sheet soil, Antarctic Fields Peninsula.</title>
        <authorList>
            <person name="Xu Q."/>
            <person name="Peng F."/>
        </authorList>
    </citation>
    <scope>NUCLEOTIDE SEQUENCE [LARGE SCALE GENOMIC DNA]</scope>
    <source>
        <strain evidence="7 8">16-35-5</strain>
        <plasmid evidence="7 8">unnamed1</plasmid>
    </source>
</reference>
<organism evidence="7 8">
    <name type="scientific">Comamonas antarctica</name>
    <dbReference type="NCBI Taxonomy" id="2743470"/>
    <lineage>
        <taxon>Bacteria</taxon>
        <taxon>Pseudomonadati</taxon>
        <taxon>Pseudomonadota</taxon>
        <taxon>Betaproteobacteria</taxon>
        <taxon>Burkholderiales</taxon>
        <taxon>Comamonadaceae</taxon>
        <taxon>Comamonas</taxon>
    </lineage>
</organism>
<evidence type="ECO:0000259" key="6">
    <source>
        <dbReference type="Pfam" id="PF02900"/>
    </source>
</evidence>
<evidence type="ECO:0000313" key="8">
    <source>
        <dbReference type="Proteomes" id="UP000509579"/>
    </source>
</evidence>
<keyword evidence="3" id="KW-0479">Metal-binding</keyword>
<keyword evidence="4" id="KW-0862">Zinc</keyword>
<evidence type="ECO:0000256" key="4">
    <source>
        <dbReference type="ARBA" id="ARBA00022833"/>
    </source>
</evidence>
<geneLocation type="plasmid" evidence="7 8">
    <name>unnamed1</name>
</geneLocation>
<dbReference type="GO" id="GO:0008198">
    <property type="term" value="F:ferrous iron binding"/>
    <property type="evidence" value="ECO:0007669"/>
    <property type="project" value="InterPro"/>
</dbReference>
<feature type="domain" description="Extradiol ring-cleavage dioxygenase class III enzyme subunit B" evidence="6">
    <location>
        <begin position="18"/>
        <end position="262"/>
    </location>
</feature>
<proteinExistence type="inferred from homology"/>
<dbReference type="Proteomes" id="UP000509579">
    <property type="component" value="Plasmid unnamed1"/>
</dbReference>
<comment type="similarity">
    <text evidence="2">Belongs to the DODA-type extradiol aromatic ring-opening dioxygenase family.</text>
</comment>
<dbReference type="Gene3D" id="3.40.830.10">
    <property type="entry name" value="LigB-like"/>
    <property type="match status" value="1"/>
</dbReference>
<dbReference type="InterPro" id="IPR014436">
    <property type="entry name" value="Extradiol_dOase_DODA"/>
</dbReference>
<dbReference type="PIRSF" id="PIRSF006157">
    <property type="entry name" value="Doxgns_DODA"/>
    <property type="match status" value="1"/>
</dbReference>
<keyword evidence="5" id="KW-0560">Oxidoreductase</keyword>
<keyword evidence="8" id="KW-1185">Reference proteome</keyword>